<dbReference type="EMBL" id="JBHRWN010000002">
    <property type="protein sequence ID" value="MFC3476976.1"/>
    <property type="molecule type" value="Genomic_DNA"/>
</dbReference>
<evidence type="ECO:0000313" key="3">
    <source>
        <dbReference type="Proteomes" id="UP001595660"/>
    </source>
</evidence>
<evidence type="ECO:0000313" key="2">
    <source>
        <dbReference type="EMBL" id="MFC3476976.1"/>
    </source>
</evidence>
<proteinExistence type="predicted"/>
<gene>
    <name evidence="2" type="ORF">ACFOKC_04485</name>
</gene>
<comment type="caution">
    <text evidence="2">The sequence shown here is derived from an EMBL/GenBank/DDBJ whole genome shotgun (WGS) entry which is preliminary data.</text>
</comment>
<dbReference type="RefSeq" id="WP_232571887.1">
    <property type="nucleotide sequence ID" value="NZ_CP089466.1"/>
</dbReference>
<accession>A0ABD5NCG0</accession>
<dbReference type="GeneID" id="69117103"/>
<feature type="region of interest" description="Disordered" evidence="1">
    <location>
        <begin position="1"/>
        <end position="34"/>
    </location>
</feature>
<sequence length="158" mass="17412">METLPREPPDEAVDCGSDDLTVVDGPDGTTPSQSNGFELAASKDTVIVGEESTFTLTNVGDERTGIGEIYKYGIQRRNGDEWTGIYHTPGSLWTDLAILVPPGGGYEWQFTFDRNGLERQNGHNPTYYVCSSIESGTYRFAFWGLEETVTVEFTVEAP</sequence>
<organism evidence="2 3">
    <name type="scientific">Halobacterium litoreum</name>
    <dbReference type="NCBI Taxonomy" id="2039234"/>
    <lineage>
        <taxon>Archaea</taxon>
        <taxon>Methanobacteriati</taxon>
        <taxon>Methanobacteriota</taxon>
        <taxon>Stenosarchaea group</taxon>
        <taxon>Halobacteria</taxon>
        <taxon>Halobacteriales</taxon>
        <taxon>Halobacteriaceae</taxon>
        <taxon>Halobacterium</taxon>
    </lineage>
</organism>
<protein>
    <submittedName>
        <fullName evidence="2">Immunoglobulin-like domain-containing protein</fullName>
    </submittedName>
</protein>
<dbReference type="Proteomes" id="UP001595660">
    <property type="component" value="Unassembled WGS sequence"/>
</dbReference>
<keyword evidence="3" id="KW-1185">Reference proteome</keyword>
<dbReference type="AlphaFoldDB" id="A0ABD5NCG0"/>
<evidence type="ECO:0000256" key="1">
    <source>
        <dbReference type="SAM" id="MobiDB-lite"/>
    </source>
</evidence>
<reference evidence="2 3" key="1">
    <citation type="journal article" date="2019" name="Int. J. Syst. Evol. Microbiol.">
        <title>The Global Catalogue of Microorganisms (GCM) 10K type strain sequencing project: providing services to taxonomists for standard genome sequencing and annotation.</title>
        <authorList>
            <consortium name="The Broad Institute Genomics Platform"/>
            <consortium name="The Broad Institute Genome Sequencing Center for Infectious Disease"/>
            <person name="Wu L."/>
            <person name="Ma J."/>
        </authorList>
    </citation>
    <scope>NUCLEOTIDE SEQUENCE [LARGE SCALE GENOMIC DNA]</scope>
    <source>
        <strain evidence="2 3">CGMCC 1.12562</strain>
    </source>
</reference>
<name>A0ABD5NCG0_9EURY</name>